<reference evidence="2" key="1">
    <citation type="submission" date="2017-06" db="EMBL/GenBank/DDBJ databases">
        <authorList>
            <person name="Assis F.L."/>
            <person name="Abrahao J.S."/>
            <person name="Silva L."/>
            <person name="Khalil J.B."/>
            <person name="Rodrigues R."/>
            <person name="Silva L.S."/>
            <person name="Boratto P."/>
            <person name="Andrade M."/>
            <person name="Kroon E.G."/>
            <person name="Ribeiro B."/>
            <person name="Bergier I."/>
            <person name="Seligmann H."/>
            <person name="Ghigo E."/>
            <person name="Colson P."/>
            <person name="Levasseur A."/>
            <person name="Raoult D."/>
            <person name="Scola B.L."/>
        </authorList>
    </citation>
    <scope>NUCLEOTIDE SEQUENCE</scope>
    <source>
        <strain evidence="2">Deep ocean</strain>
    </source>
</reference>
<accession>A0A6N1NM29</accession>
<protein>
    <submittedName>
        <fullName evidence="2">Uncharacterized protein</fullName>
    </submittedName>
</protein>
<dbReference type="Pfam" id="PF19068">
    <property type="entry name" value="DUF5764"/>
    <property type="match status" value="1"/>
</dbReference>
<dbReference type="InterPro" id="IPR043913">
    <property type="entry name" value="DUF5764"/>
</dbReference>
<feature type="compositionally biased region" description="Polar residues" evidence="1">
    <location>
        <begin position="353"/>
        <end position="364"/>
    </location>
</feature>
<evidence type="ECO:0000313" key="2">
    <source>
        <dbReference type="EMBL" id="QKU34027.1"/>
    </source>
</evidence>
<sequence>MNVALFLEIKNEYTEHLVETLTPYIYEGLTSIYKEAVRLADETNCSEKTLMIFQKLLQSINSWNQLRINDETNRIKQLSNTADYLDDLVKAVIKSNIILLVYSNSVSNIIGQSFYNSLTTATFIHRCYTECGKDAHNNPYLFFHDIDPMDYKRNQIIIHTKIQEGITRAIRKILPISLILKEYLVNSINIIPEPPKVELVGLPPAGLGGPTPPPMENFGPLDALPRQNNIDQRIASEPKLDSRLEKEVQQIIRSESTKSDRQKIQAIMNIDKILSSAEPTRPADLSARNYSAKREISTISKRNAEYLVAPNLLEEEDNIHMHDDLVNSRLRQSDRNILAINIDDEATEGASLSKKSVSGTSLNSRGMPGRTGPRMNPITSERIDPTKVDLIEDYGSQNGGSNRNRRPLRK</sequence>
<dbReference type="KEGG" id="vg:80517332"/>
<dbReference type="RefSeq" id="YP_010780641.1">
    <property type="nucleotide sequence ID" value="NC_075038.1"/>
</dbReference>
<reference evidence="2" key="2">
    <citation type="journal article" date="2018" name="Nat. Commun.">
        <title>Tailed giant Tupanvirus possesses the most complete translational apparatus of the known virosphere.</title>
        <authorList>
            <person name="Abrahao J."/>
            <person name="Silva L."/>
            <person name="Silva L.S."/>
            <person name="Khalil J.Y.B."/>
            <person name="Rodrigues R."/>
            <person name="Arantes T."/>
            <person name="Assis F."/>
            <person name="Boratto P."/>
            <person name="Andrade M."/>
            <person name="Kroon E.G."/>
            <person name="Ribeiro B."/>
            <person name="Bergier I."/>
            <person name="Seligmann H."/>
            <person name="Ghigo E."/>
            <person name="Colson P."/>
            <person name="Levasseur A."/>
            <person name="Kroemer G."/>
            <person name="Raoult D."/>
            <person name="La Scola B."/>
        </authorList>
    </citation>
    <scope>NUCLEOTIDE SEQUENCE [LARGE SCALE GENOMIC DNA]</scope>
    <source>
        <strain evidence="2">Deep ocean</strain>
    </source>
</reference>
<feature type="region of interest" description="Disordered" evidence="1">
    <location>
        <begin position="348"/>
        <end position="410"/>
    </location>
</feature>
<name>A0A6N1NM29_9VIRU</name>
<evidence type="ECO:0000256" key="1">
    <source>
        <dbReference type="SAM" id="MobiDB-lite"/>
    </source>
</evidence>
<dbReference type="GeneID" id="80517332"/>
<organism evidence="2">
    <name type="scientific">Tupanvirus deep ocean</name>
    <dbReference type="NCBI Taxonomy" id="2126984"/>
    <lineage>
        <taxon>Viruses</taxon>
        <taxon>Varidnaviria</taxon>
        <taxon>Bamfordvirae</taxon>
        <taxon>Nucleocytoviricota</taxon>
        <taxon>Megaviricetes</taxon>
        <taxon>Imitervirales</taxon>
        <taxon>Mimiviridae</taxon>
        <taxon>Megamimivirinae</taxon>
        <taxon>Tupanvirus</taxon>
        <taxon>Tupanvirus altamarinense</taxon>
    </lineage>
</organism>
<feature type="compositionally biased region" description="Basic and acidic residues" evidence="1">
    <location>
        <begin position="381"/>
        <end position="390"/>
    </location>
</feature>
<dbReference type="EMBL" id="MF405918">
    <property type="protein sequence ID" value="QKU34027.1"/>
    <property type="molecule type" value="Genomic_DNA"/>
</dbReference>
<proteinExistence type="predicted"/>